<evidence type="ECO:0000313" key="1">
    <source>
        <dbReference type="EMBL" id="CAH2000063.1"/>
    </source>
</evidence>
<dbReference type="EMBL" id="CAKOFQ010007388">
    <property type="protein sequence ID" value="CAH2000063.1"/>
    <property type="molecule type" value="Genomic_DNA"/>
</dbReference>
<reference evidence="1" key="1">
    <citation type="submission" date="2022-03" db="EMBL/GenBank/DDBJ databases">
        <authorList>
            <person name="Sayadi A."/>
        </authorList>
    </citation>
    <scope>NUCLEOTIDE SEQUENCE</scope>
</reference>
<sequence>MLKFKHFTKLVPNLRSEGLLKEETLSLSSWLQLFLIYTNF</sequence>
<organism evidence="1 2">
    <name type="scientific">Acanthoscelides obtectus</name>
    <name type="common">Bean weevil</name>
    <name type="synonym">Bruchus obtectus</name>
    <dbReference type="NCBI Taxonomy" id="200917"/>
    <lineage>
        <taxon>Eukaryota</taxon>
        <taxon>Metazoa</taxon>
        <taxon>Ecdysozoa</taxon>
        <taxon>Arthropoda</taxon>
        <taxon>Hexapoda</taxon>
        <taxon>Insecta</taxon>
        <taxon>Pterygota</taxon>
        <taxon>Neoptera</taxon>
        <taxon>Endopterygota</taxon>
        <taxon>Coleoptera</taxon>
        <taxon>Polyphaga</taxon>
        <taxon>Cucujiformia</taxon>
        <taxon>Chrysomeloidea</taxon>
        <taxon>Chrysomelidae</taxon>
        <taxon>Bruchinae</taxon>
        <taxon>Bruchini</taxon>
        <taxon>Acanthoscelides</taxon>
    </lineage>
</organism>
<gene>
    <name evidence="1" type="ORF">ACAOBT_LOCUS25330</name>
</gene>
<comment type="caution">
    <text evidence="1">The sequence shown here is derived from an EMBL/GenBank/DDBJ whole genome shotgun (WGS) entry which is preliminary data.</text>
</comment>
<evidence type="ECO:0000313" key="2">
    <source>
        <dbReference type="Proteomes" id="UP001152888"/>
    </source>
</evidence>
<dbReference type="Proteomes" id="UP001152888">
    <property type="component" value="Unassembled WGS sequence"/>
</dbReference>
<keyword evidence="2" id="KW-1185">Reference proteome</keyword>
<dbReference type="AlphaFoldDB" id="A0A9P0PVP6"/>
<proteinExistence type="predicted"/>
<protein>
    <submittedName>
        <fullName evidence="1">Uncharacterized protein</fullName>
    </submittedName>
</protein>
<dbReference type="OrthoDB" id="7881430at2759"/>
<accession>A0A9P0PVP6</accession>
<name>A0A9P0PVP6_ACAOB</name>